<reference evidence="2" key="1">
    <citation type="submission" date="2021-01" db="EMBL/GenBank/DDBJ databases">
        <title>Caligus Genome Assembly.</title>
        <authorList>
            <person name="Gallardo-Escarate C."/>
        </authorList>
    </citation>
    <scope>NUCLEOTIDE SEQUENCE [LARGE SCALE GENOMIC DNA]</scope>
</reference>
<dbReference type="AlphaFoldDB" id="A0A7T8KD77"/>
<accession>A0A7T8KD77</accession>
<dbReference type="Proteomes" id="UP000595437">
    <property type="component" value="Chromosome 4"/>
</dbReference>
<dbReference type="EMBL" id="CP045893">
    <property type="protein sequence ID" value="QQP53746.1"/>
    <property type="molecule type" value="Genomic_DNA"/>
</dbReference>
<dbReference type="OrthoDB" id="6429365at2759"/>
<sequence length="66" mass="7855">MEDLILGYFVRSEYHLSADAGKKLQEIYNKLRDFASSKETRQTIIFRDLWETDLVPIMNNCIEDNR</sequence>
<organism evidence="1 2">
    <name type="scientific">Caligus rogercresseyi</name>
    <name type="common">Sea louse</name>
    <dbReference type="NCBI Taxonomy" id="217165"/>
    <lineage>
        <taxon>Eukaryota</taxon>
        <taxon>Metazoa</taxon>
        <taxon>Ecdysozoa</taxon>
        <taxon>Arthropoda</taxon>
        <taxon>Crustacea</taxon>
        <taxon>Multicrustacea</taxon>
        <taxon>Hexanauplia</taxon>
        <taxon>Copepoda</taxon>
        <taxon>Siphonostomatoida</taxon>
        <taxon>Caligidae</taxon>
        <taxon>Caligus</taxon>
    </lineage>
</organism>
<proteinExistence type="predicted"/>
<feature type="non-terminal residue" evidence="1">
    <location>
        <position position="66"/>
    </location>
</feature>
<gene>
    <name evidence="1" type="ORF">FKW44_006333</name>
</gene>
<name>A0A7T8KD77_CALRO</name>
<protein>
    <submittedName>
        <fullName evidence="1">Uncharacterized protein</fullName>
    </submittedName>
</protein>
<evidence type="ECO:0000313" key="2">
    <source>
        <dbReference type="Proteomes" id="UP000595437"/>
    </source>
</evidence>
<evidence type="ECO:0000313" key="1">
    <source>
        <dbReference type="EMBL" id="QQP53746.1"/>
    </source>
</evidence>
<keyword evidence="2" id="KW-1185">Reference proteome</keyword>